<keyword evidence="8" id="KW-0800">Toxin</keyword>
<comment type="similarity">
    <text evidence="7 8">Belongs to the PINc/VapC protein family.</text>
</comment>
<evidence type="ECO:0000256" key="1">
    <source>
        <dbReference type="ARBA" id="ARBA00001946"/>
    </source>
</evidence>
<proteinExistence type="inferred from homology"/>
<dbReference type="GO" id="GO:0016787">
    <property type="term" value="F:hydrolase activity"/>
    <property type="evidence" value="ECO:0007669"/>
    <property type="project" value="UniProtKB-KW"/>
</dbReference>
<comment type="function">
    <text evidence="8">Toxic component of a toxin-antitoxin (TA) system. An RNase.</text>
</comment>
<keyword evidence="6 8" id="KW-0460">Magnesium</keyword>
<feature type="binding site" evidence="8">
    <location>
        <position position="5"/>
    </location>
    <ligand>
        <name>Mg(2+)</name>
        <dbReference type="ChEBI" id="CHEBI:18420"/>
    </ligand>
</feature>
<keyword evidence="4 8" id="KW-0479">Metal-binding</keyword>
<protein>
    <recommendedName>
        <fullName evidence="8">Ribonuclease VapC</fullName>
        <shortName evidence="8">RNase VapC</shortName>
        <ecNumber evidence="8">3.1.-.-</ecNumber>
    </recommendedName>
    <alternativeName>
        <fullName evidence="8">Toxin VapC</fullName>
    </alternativeName>
</protein>
<evidence type="ECO:0000256" key="6">
    <source>
        <dbReference type="ARBA" id="ARBA00022842"/>
    </source>
</evidence>
<evidence type="ECO:0000256" key="5">
    <source>
        <dbReference type="ARBA" id="ARBA00022801"/>
    </source>
</evidence>
<evidence type="ECO:0000313" key="11">
    <source>
        <dbReference type="Proteomes" id="UP001229081"/>
    </source>
</evidence>
<feature type="domain" description="PIN" evidence="9">
    <location>
        <begin position="2"/>
        <end position="118"/>
    </location>
</feature>
<evidence type="ECO:0000256" key="2">
    <source>
        <dbReference type="ARBA" id="ARBA00022649"/>
    </source>
</evidence>
<dbReference type="AlphaFoldDB" id="A0AAJ1W6S2"/>
<dbReference type="HAMAP" id="MF_00265">
    <property type="entry name" value="VapC_Nob1"/>
    <property type="match status" value="1"/>
</dbReference>
<dbReference type="GO" id="GO:0004540">
    <property type="term" value="F:RNA nuclease activity"/>
    <property type="evidence" value="ECO:0007669"/>
    <property type="project" value="InterPro"/>
</dbReference>
<accession>A0AAJ1W6S2</accession>
<dbReference type="GO" id="GO:0000287">
    <property type="term" value="F:magnesium ion binding"/>
    <property type="evidence" value="ECO:0007669"/>
    <property type="project" value="UniProtKB-UniRule"/>
</dbReference>
<comment type="cofactor">
    <cofactor evidence="1 8">
        <name>Mg(2+)</name>
        <dbReference type="ChEBI" id="CHEBI:18420"/>
    </cofactor>
</comment>
<dbReference type="GO" id="GO:0090729">
    <property type="term" value="F:toxin activity"/>
    <property type="evidence" value="ECO:0007669"/>
    <property type="project" value="UniProtKB-KW"/>
</dbReference>
<evidence type="ECO:0000313" key="10">
    <source>
        <dbReference type="EMBL" id="MDP7739488.1"/>
    </source>
</evidence>
<sequence length="130" mass="13624">MIVLDASVLIGHFEPADSHHGDATALLKAHLADSFASSVVTLAEVYVGASRAGQADRLEQLLAQLAIRSLELPADAAHRLGELRATTGLKLPDCCVLYTAERHHAAIATFDDTLVKRAKSIGLTVAATAG</sequence>
<feature type="binding site" evidence="8">
    <location>
        <position position="93"/>
    </location>
    <ligand>
        <name>Mg(2+)</name>
        <dbReference type="ChEBI" id="CHEBI:18420"/>
    </ligand>
</feature>
<name>A0AAJ1W6S2_9MYCO</name>
<dbReference type="PANTHER" id="PTHR33653:SF1">
    <property type="entry name" value="RIBONUCLEASE VAPC2"/>
    <property type="match status" value="1"/>
</dbReference>
<comment type="caution">
    <text evidence="10">The sequence shown here is derived from an EMBL/GenBank/DDBJ whole genome shotgun (WGS) entry which is preliminary data.</text>
</comment>
<keyword evidence="2 8" id="KW-1277">Toxin-antitoxin system</keyword>
<evidence type="ECO:0000256" key="7">
    <source>
        <dbReference type="ARBA" id="ARBA00038093"/>
    </source>
</evidence>
<keyword evidence="5 8" id="KW-0378">Hydrolase</keyword>
<evidence type="ECO:0000256" key="4">
    <source>
        <dbReference type="ARBA" id="ARBA00022723"/>
    </source>
</evidence>
<dbReference type="Pfam" id="PF01850">
    <property type="entry name" value="PIN"/>
    <property type="match status" value="1"/>
</dbReference>
<dbReference type="InterPro" id="IPR050556">
    <property type="entry name" value="Type_II_TA_system_RNase"/>
</dbReference>
<dbReference type="Proteomes" id="UP001229081">
    <property type="component" value="Unassembled WGS sequence"/>
</dbReference>
<evidence type="ECO:0000256" key="8">
    <source>
        <dbReference type="HAMAP-Rule" id="MF_00265"/>
    </source>
</evidence>
<dbReference type="Gene3D" id="3.40.50.1010">
    <property type="entry name" value="5'-nuclease"/>
    <property type="match status" value="1"/>
</dbReference>
<dbReference type="PANTHER" id="PTHR33653">
    <property type="entry name" value="RIBONUCLEASE VAPC2"/>
    <property type="match status" value="1"/>
</dbReference>
<keyword evidence="3 8" id="KW-0540">Nuclease</keyword>
<organism evidence="10 11">
    <name type="scientific">Mycobacterium paragordonae</name>
    <dbReference type="NCBI Taxonomy" id="1389713"/>
    <lineage>
        <taxon>Bacteria</taxon>
        <taxon>Bacillati</taxon>
        <taxon>Actinomycetota</taxon>
        <taxon>Actinomycetes</taxon>
        <taxon>Mycobacteriales</taxon>
        <taxon>Mycobacteriaceae</taxon>
        <taxon>Mycobacterium</taxon>
    </lineage>
</organism>
<dbReference type="RefSeq" id="WP_306255919.1">
    <property type="nucleotide sequence ID" value="NZ_JAUFSA010000005.1"/>
</dbReference>
<dbReference type="EC" id="3.1.-.-" evidence="8"/>
<evidence type="ECO:0000259" key="9">
    <source>
        <dbReference type="Pfam" id="PF01850"/>
    </source>
</evidence>
<dbReference type="InterPro" id="IPR029060">
    <property type="entry name" value="PIN-like_dom_sf"/>
</dbReference>
<gene>
    <name evidence="8" type="primary">vapC</name>
    <name evidence="10" type="ORF">QXL92_32690</name>
</gene>
<dbReference type="SUPFAM" id="SSF88723">
    <property type="entry name" value="PIN domain-like"/>
    <property type="match status" value="1"/>
</dbReference>
<dbReference type="EMBL" id="JAUFSA010000005">
    <property type="protein sequence ID" value="MDP7739488.1"/>
    <property type="molecule type" value="Genomic_DNA"/>
</dbReference>
<dbReference type="InterPro" id="IPR002716">
    <property type="entry name" value="PIN_dom"/>
</dbReference>
<reference evidence="10" key="1">
    <citation type="submission" date="2023-06" db="EMBL/GenBank/DDBJ databases">
        <title>Identification of two novel mycobacterium reveal diversities and complexities of Mycobacterium gordonae clade.</title>
        <authorList>
            <person name="Matsumoto Y."/>
            <person name="Nakamura S."/>
            <person name="Motooka D."/>
            <person name="Fukushima K."/>
        </authorList>
    </citation>
    <scope>NUCLEOTIDE SEQUENCE</scope>
    <source>
        <strain evidence="10">TY812</strain>
    </source>
</reference>
<dbReference type="InterPro" id="IPR022907">
    <property type="entry name" value="VapC_family"/>
</dbReference>
<evidence type="ECO:0000256" key="3">
    <source>
        <dbReference type="ARBA" id="ARBA00022722"/>
    </source>
</evidence>